<evidence type="ECO:0000259" key="1">
    <source>
        <dbReference type="Pfam" id="PF07589"/>
    </source>
</evidence>
<accession>A0A7G9SE43</accession>
<reference evidence="2 3" key="1">
    <citation type="submission" date="2020-08" db="EMBL/GenBank/DDBJ databases">
        <title>Genome sequence of Sphingomonas rhizophila KACC 19189T.</title>
        <authorList>
            <person name="Hyun D.-W."/>
            <person name="Bae J.-W."/>
        </authorList>
    </citation>
    <scope>NUCLEOTIDE SEQUENCE [LARGE SCALE GENOMIC DNA]</scope>
    <source>
        <strain evidence="2 3">KACC 19189</strain>
    </source>
</reference>
<name>A0A7G9SE43_9SPHN</name>
<dbReference type="InterPro" id="IPR013424">
    <property type="entry name" value="Ice-binding_C"/>
</dbReference>
<dbReference type="KEGG" id="srhi:H9L12_00950"/>
<evidence type="ECO:0000313" key="3">
    <source>
        <dbReference type="Proteomes" id="UP000515955"/>
    </source>
</evidence>
<dbReference type="EMBL" id="CP060717">
    <property type="protein sequence ID" value="QNN66118.1"/>
    <property type="molecule type" value="Genomic_DNA"/>
</dbReference>
<dbReference type="NCBIfam" id="TIGR02595">
    <property type="entry name" value="PEP_CTERM"/>
    <property type="match status" value="1"/>
</dbReference>
<sequence length="214" mass="23517">MVVHTNQFTAAWEGAFFRFDPAIGQLTAVKLDVDVHATRWFDYVPPADGSTSETIQWQLVSPTNLDVHNSNFVRQENFKFDLLGEGSATLAPYTLGVAVVDAQFSFAMNPALYQTDLTNNPFPNYDYGINDDGGLAGGDLIFTTRDGVQARQLSCFYTFGQCGNRILYTLTFSFVPHGEPVPEPGTWAMMLIGFGAIGASLRRKSRNNASPELA</sequence>
<keyword evidence="3" id="KW-1185">Reference proteome</keyword>
<feature type="domain" description="Ice-binding protein C-terminal" evidence="1">
    <location>
        <begin position="180"/>
        <end position="204"/>
    </location>
</feature>
<dbReference type="AlphaFoldDB" id="A0A7G9SE43"/>
<protein>
    <submittedName>
        <fullName evidence="2">PEP-CTERM sorting domain-containing protein</fullName>
    </submittedName>
</protein>
<dbReference type="Pfam" id="PF07589">
    <property type="entry name" value="PEP-CTERM"/>
    <property type="match status" value="1"/>
</dbReference>
<gene>
    <name evidence="2" type="ORF">H9L12_00950</name>
</gene>
<proteinExistence type="predicted"/>
<organism evidence="2 3">
    <name type="scientific">Sphingomonas rhizophila</name>
    <dbReference type="NCBI Taxonomy" id="2071607"/>
    <lineage>
        <taxon>Bacteria</taxon>
        <taxon>Pseudomonadati</taxon>
        <taxon>Pseudomonadota</taxon>
        <taxon>Alphaproteobacteria</taxon>
        <taxon>Sphingomonadales</taxon>
        <taxon>Sphingomonadaceae</taxon>
        <taxon>Sphingomonas</taxon>
    </lineage>
</organism>
<evidence type="ECO:0000313" key="2">
    <source>
        <dbReference type="EMBL" id="QNN66118.1"/>
    </source>
</evidence>
<dbReference type="NCBIfam" id="NF035944">
    <property type="entry name" value="PEPxxWA-CTERM"/>
    <property type="match status" value="1"/>
</dbReference>
<dbReference type="Proteomes" id="UP000515955">
    <property type="component" value="Chromosome"/>
</dbReference>